<gene>
    <name evidence="3" type="ORF">ASPSYDRAFT_409153</name>
</gene>
<dbReference type="GO" id="GO:0005634">
    <property type="term" value="C:nucleus"/>
    <property type="evidence" value="ECO:0007669"/>
    <property type="project" value="TreeGrafter"/>
</dbReference>
<organism evidence="3 4">
    <name type="scientific">Aspergillus sydowii CBS 593.65</name>
    <dbReference type="NCBI Taxonomy" id="1036612"/>
    <lineage>
        <taxon>Eukaryota</taxon>
        <taxon>Fungi</taxon>
        <taxon>Dikarya</taxon>
        <taxon>Ascomycota</taxon>
        <taxon>Pezizomycotina</taxon>
        <taxon>Eurotiomycetes</taxon>
        <taxon>Eurotiomycetidae</taxon>
        <taxon>Eurotiales</taxon>
        <taxon>Aspergillaceae</taxon>
        <taxon>Aspergillus</taxon>
        <taxon>Aspergillus subgen. Nidulantes</taxon>
    </lineage>
</organism>
<dbReference type="PANTHER" id="PTHR10502:SF179">
    <property type="entry name" value="ANNEXIN"/>
    <property type="match status" value="1"/>
</dbReference>
<dbReference type="OrthoDB" id="37886at2759"/>
<dbReference type="VEuPathDB" id="FungiDB:ASPSYDRAFT_409153"/>
<evidence type="ECO:0000313" key="3">
    <source>
        <dbReference type="EMBL" id="OJJ55407.1"/>
    </source>
</evidence>
<dbReference type="GeneID" id="63762254"/>
<evidence type="ECO:0000256" key="1">
    <source>
        <dbReference type="ARBA" id="ARBA00022737"/>
    </source>
</evidence>
<dbReference type="GO" id="GO:0005509">
    <property type="term" value="F:calcium ion binding"/>
    <property type="evidence" value="ECO:0007669"/>
    <property type="project" value="InterPro"/>
</dbReference>
<dbReference type="STRING" id="1036612.A0A1L9T7M3"/>
<dbReference type="SUPFAM" id="SSF47874">
    <property type="entry name" value="Annexin"/>
    <property type="match status" value="1"/>
</dbReference>
<keyword evidence="1" id="KW-0677">Repeat</keyword>
<evidence type="ECO:0008006" key="5">
    <source>
        <dbReference type="Google" id="ProtNLM"/>
    </source>
</evidence>
<dbReference type="GO" id="GO:0005544">
    <property type="term" value="F:calcium-dependent phospholipid binding"/>
    <property type="evidence" value="ECO:0007669"/>
    <property type="project" value="InterPro"/>
</dbReference>
<protein>
    <recommendedName>
        <fullName evidence="5">Annexin</fullName>
    </recommendedName>
</protein>
<dbReference type="InterPro" id="IPR018502">
    <property type="entry name" value="Annexin_repeat"/>
</dbReference>
<dbReference type="AlphaFoldDB" id="A0A1L9T7M3"/>
<accession>A0A1L9T7M3</accession>
<sequence>MTFHKEPSKDAPPAYEPSPLLNKAIDDAKALREATSGIRTDKKTLIQIIPGASLHPGHMALLQQTYTQLYQRDLEDDIRGHIPSDFKDTILGMIKGQVWSDVKRLEELIYEPLDTKRVFAFCEIIFYRTPAKLREIKQLYEEKNSEPLAEYVRRRCWYGHTAELLVKCLETSRCEDGTDALDTASIRADTQLLHQGIWCQGKEDMEYVSGILASSSRERLIALQDEFEAVYHVKLRKYAKEKTTGTLQLALRLLLAWAEDPIQFARDCLVKLLPVENGKAERSAITHTMVWAHWNRTIFETGKMRLRYTTSTDVRTELRKGLYDDSYRELILKIAQVDYHAIAQSRIMPASRLPANRHQTRAGYQKRNGCGNARAAELREGQLLDTREESPA</sequence>
<name>A0A1L9T7M3_9EURO</name>
<dbReference type="InterPro" id="IPR037104">
    <property type="entry name" value="Annexin_sf"/>
</dbReference>
<keyword evidence="2" id="KW-0041">Annexin</keyword>
<evidence type="ECO:0000313" key="4">
    <source>
        <dbReference type="Proteomes" id="UP000184356"/>
    </source>
</evidence>
<dbReference type="PROSITE" id="PS51897">
    <property type="entry name" value="ANNEXIN_2"/>
    <property type="match status" value="1"/>
</dbReference>
<dbReference type="RefSeq" id="XP_040699213.1">
    <property type="nucleotide sequence ID" value="XM_040846181.1"/>
</dbReference>
<keyword evidence="4" id="KW-1185">Reference proteome</keyword>
<evidence type="ECO:0000256" key="2">
    <source>
        <dbReference type="ARBA" id="ARBA00023216"/>
    </source>
</evidence>
<dbReference type="Proteomes" id="UP000184356">
    <property type="component" value="Unassembled WGS sequence"/>
</dbReference>
<dbReference type="Pfam" id="PF00191">
    <property type="entry name" value="Annexin"/>
    <property type="match status" value="1"/>
</dbReference>
<proteinExistence type="predicted"/>
<dbReference type="EMBL" id="KV878592">
    <property type="protein sequence ID" value="OJJ55407.1"/>
    <property type="molecule type" value="Genomic_DNA"/>
</dbReference>
<dbReference type="GO" id="GO:0012506">
    <property type="term" value="C:vesicle membrane"/>
    <property type="evidence" value="ECO:0007669"/>
    <property type="project" value="TreeGrafter"/>
</dbReference>
<reference evidence="4" key="1">
    <citation type="journal article" date="2017" name="Genome Biol.">
        <title>Comparative genomics reveals high biological diversity and specific adaptations in the industrially and medically important fungal genus Aspergillus.</title>
        <authorList>
            <person name="de Vries R.P."/>
            <person name="Riley R."/>
            <person name="Wiebenga A."/>
            <person name="Aguilar-Osorio G."/>
            <person name="Amillis S."/>
            <person name="Uchima C.A."/>
            <person name="Anderluh G."/>
            <person name="Asadollahi M."/>
            <person name="Askin M."/>
            <person name="Barry K."/>
            <person name="Battaglia E."/>
            <person name="Bayram O."/>
            <person name="Benocci T."/>
            <person name="Braus-Stromeyer S.A."/>
            <person name="Caldana C."/>
            <person name="Canovas D."/>
            <person name="Cerqueira G.C."/>
            <person name="Chen F."/>
            <person name="Chen W."/>
            <person name="Choi C."/>
            <person name="Clum A."/>
            <person name="Dos Santos R.A."/>
            <person name="Damasio A.R."/>
            <person name="Diallinas G."/>
            <person name="Emri T."/>
            <person name="Fekete E."/>
            <person name="Flipphi M."/>
            <person name="Freyberg S."/>
            <person name="Gallo A."/>
            <person name="Gournas C."/>
            <person name="Habgood R."/>
            <person name="Hainaut M."/>
            <person name="Harispe M.L."/>
            <person name="Henrissat B."/>
            <person name="Hilden K.S."/>
            <person name="Hope R."/>
            <person name="Hossain A."/>
            <person name="Karabika E."/>
            <person name="Karaffa L."/>
            <person name="Karanyi Z."/>
            <person name="Krasevec N."/>
            <person name="Kuo A."/>
            <person name="Kusch H."/>
            <person name="LaButti K."/>
            <person name="Lagendijk E.L."/>
            <person name="Lapidus A."/>
            <person name="Levasseur A."/>
            <person name="Lindquist E."/>
            <person name="Lipzen A."/>
            <person name="Logrieco A.F."/>
            <person name="MacCabe A."/>
            <person name="Maekelae M.R."/>
            <person name="Malavazi I."/>
            <person name="Melin P."/>
            <person name="Meyer V."/>
            <person name="Mielnichuk N."/>
            <person name="Miskei M."/>
            <person name="Molnar A.P."/>
            <person name="Mule G."/>
            <person name="Ngan C.Y."/>
            <person name="Orejas M."/>
            <person name="Orosz E."/>
            <person name="Ouedraogo J.P."/>
            <person name="Overkamp K.M."/>
            <person name="Park H.-S."/>
            <person name="Perrone G."/>
            <person name="Piumi F."/>
            <person name="Punt P.J."/>
            <person name="Ram A.F."/>
            <person name="Ramon A."/>
            <person name="Rauscher S."/>
            <person name="Record E."/>
            <person name="Riano-Pachon D.M."/>
            <person name="Robert V."/>
            <person name="Roehrig J."/>
            <person name="Ruller R."/>
            <person name="Salamov A."/>
            <person name="Salih N.S."/>
            <person name="Samson R.A."/>
            <person name="Sandor E."/>
            <person name="Sanguinetti M."/>
            <person name="Schuetze T."/>
            <person name="Sepcic K."/>
            <person name="Shelest E."/>
            <person name="Sherlock G."/>
            <person name="Sophianopoulou V."/>
            <person name="Squina F.M."/>
            <person name="Sun H."/>
            <person name="Susca A."/>
            <person name="Todd R.B."/>
            <person name="Tsang A."/>
            <person name="Unkles S.E."/>
            <person name="van de Wiele N."/>
            <person name="van Rossen-Uffink D."/>
            <person name="Oliveira J.V."/>
            <person name="Vesth T.C."/>
            <person name="Visser J."/>
            <person name="Yu J.-H."/>
            <person name="Zhou M."/>
            <person name="Andersen M.R."/>
            <person name="Archer D.B."/>
            <person name="Baker S.E."/>
            <person name="Benoit I."/>
            <person name="Brakhage A.A."/>
            <person name="Braus G.H."/>
            <person name="Fischer R."/>
            <person name="Frisvad J.C."/>
            <person name="Goldman G.H."/>
            <person name="Houbraken J."/>
            <person name="Oakley B."/>
            <person name="Pocsi I."/>
            <person name="Scazzocchio C."/>
            <person name="Seiboth B."/>
            <person name="vanKuyk P.A."/>
            <person name="Wortman J."/>
            <person name="Dyer P.S."/>
            <person name="Grigoriev I.V."/>
        </authorList>
    </citation>
    <scope>NUCLEOTIDE SEQUENCE [LARGE SCALE GENOMIC DNA]</scope>
    <source>
        <strain evidence="4">CBS 593.65</strain>
    </source>
</reference>
<dbReference type="Gene3D" id="1.10.220.10">
    <property type="entry name" value="Annexin"/>
    <property type="match status" value="2"/>
</dbReference>
<dbReference type="GO" id="GO:0005737">
    <property type="term" value="C:cytoplasm"/>
    <property type="evidence" value="ECO:0007669"/>
    <property type="project" value="TreeGrafter"/>
</dbReference>
<dbReference type="PANTHER" id="PTHR10502">
    <property type="entry name" value="ANNEXIN"/>
    <property type="match status" value="1"/>
</dbReference>
<dbReference type="GO" id="GO:0001786">
    <property type="term" value="F:phosphatidylserine binding"/>
    <property type="evidence" value="ECO:0007669"/>
    <property type="project" value="TreeGrafter"/>
</dbReference>
<dbReference type="SMART" id="SM00335">
    <property type="entry name" value="ANX"/>
    <property type="match status" value="1"/>
</dbReference>
<dbReference type="GO" id="GO:0005886">
    <property type="term" value="C:plasma membrane"/>
    <property type="evidence" value="ECO:0007669"/>
    <property type="project" value="TreeGrafter"/>
</dbReference>